<evidence type="ECO:0000259" key="1">
    <source>
        <dbReference type="SMART" id="SM00507"/>
    </source>
</evidence>
<evidence type="ECO:0000313" key="3">
    <source>
        <dbReference type="Proteomes" id="UP000219327"/>
    </source>
</evidence>
<dbReference type="InterPro" id="IPR052892">
    <property type="entry name" value="NA-targeting_endonuclease"/>
</dbReference>
<keyword evidence="2" id="KW-0255">Endonuclease</keyword>
<name>A0A2A5WV86_9GAMM</name>
<accession>A0A2A5WV86</accession>
<reference evidence="2 3" key="1">
    <citation type="submission" date="2017-08" db="EMBL/GenBank/DDBJ databases">
        <title>Fine stratification of microbial communities through a metagenomic profile of the photic zone.</title>
        <authorList>
            <person name="Haro-Moreno J.M."/>
            <person name="Lopez-Perez M."/>
            <person name="De La Torre J."/>
            <person name="Picazo A."/>
            <person name="Camacho A."/>
            <person name="Rodriguez-Valera F."/>
        </authorList>
    </citation>
    <scope>NUCLEOTIDE SEQUENCE [LARGE SCALE GENOMIC DNA]</scope>
    <source>
        <strain evidence="2">MED-G24</strain>
    </source>
</reference>
<sequence>MAGGVRILRINTAGTPVEWLSWEQAVCLHARELVSWTYGEEVMAVRGGHSRMTGEQTVVTLNSILACKGKVFVGTGKQPPLTNRALFRRDQNVCLYCGNRFEERALSRDHVTPISRGGLDIWANVVTSCKRCNARKGSLLPEECHMELLALPYQPNHAEYLALSHSGRILGDQMAFLRKQFSSNSRLLQDSQFLVTS</sequence>
<dbReference type="GO" id="GO:0004519">
    <property type="term" value="F:endonuclease activity"/>
    <property type="evidence" value="ECO:0007669"/>
    <property type="project" value="UniProtKB-KW"/>
</dbReference>
<feature type="domain" description="HNH nuclease" evidence="1">
    <location>
        <begin position="81"/>
        <end position="134"/>
    </location>
</feature>
<proteinExistence type="predicted"/>
<gene>
    <name evidence="2" type="ORF">CNE99_03615</name>
</gene>
<dbReference type="Proteomes" id="UP000219327">
    <property type="component" value="Unassembled WGS sequence"/>
</dbReference>
<dbReference type="EMBL" id="NTKD01000012">
    <property type="protein sequence ID" value="PDH40399.1"/>
    <property type="molecule type" value="Genomic_DNA"/>
</dbReference>
<evidence type="ECO:0000313" key="2">
    <source>
        <dbReference type="EMBL" id="PDH40399.1"/>
    </source>
</evidence>
<dbReference type="CDD" id="cd00085">
    <property type="entry name" value="HNHc"/>
    <property type="match status" value="1"/>
</dbReference>
<keyword evidence="2" id="KW-0540">Nuclease</keyword>
<dbReference type="PANTHER" id="PTHR33877">
    <property type="entry name" value="SLL1193 PROTEIN"/>
    <property type="match status" value="1"/>
</dbReference>
<dbReference type="InterPro" id="IPR003615">
    <property type="entry name" value="HNH_nuc"/>
</dbReference>
<keyword evidence="2" id="KW-0378">Hydrolase</keyword>
<dbReference type="PANTHER" id="PTHR33877:SF2">
    <property type="entry name" value="OS07G0170200 PROTEIN"/>
    <property type="match status" value="1"/>
</dbReference>
<protein>
    <submittedName>
        <fullName evidence="2">HNH endonuclease</fullName>
    </submittedName>
</protein>
<comment type="caution">
    <text evidence="2">The sequence shown here is derived from an EMBL/GenBank/DDBJ whole genome shotgun (WGS) entry which is preliminary data.</text>
</comment>
<dbReference type="AlphaFoldDB" id="A0A2A5WV86"/>
<dbReference type="Pfam" id="PF14279">
    <property type="entry name" value="HNH_5"/>
    <property type="match status" value="1"/>
</dbReference>
<organism evidence="2 3">
    <name type="scientific">OM182 bacterium MED-G24</name>
    <dbReference type="NCBI Taxonomy" id="1986255"/>
    <lineage>
        <taxon>Bacteria</taxon>
        <taxon>Pseudomonadati</taxon>
        <taxon>Pseudomonadota</taxon>
        <taxon>Gammaproteobacteria</taxon>
        <taxon>OMG group</taxon>
        <taxon>OM182 clade</taxon>
    </lineage>
</organism>
<dbReference type="Gene3D" id="1.10.30.50">
    <property type="match status" value="1"/>
</dbReference>
<dbReference type="InterPro" id="IPR029471">
    <property type="entry name" value="HNH_5"/>
</dbReference>
<dbReference type="SMART" id="SM00507">
    <property type="entry name" value="HNHc"/>
    <property type="match status" value="1"/>
</dbReference>